<evidence type="ECO:0000313" key="2">
    <source>
        <dbReference type="Proteomes" id="UP000009257"/>
    </source>
</evidence>
<dbReference type="HOGENOM" id="CLU_2033760_0_0_9"/>
<name>G2PYQ7_9FIRM</name>
<sequence length="121" mass="13927">MKDKKELLEIAKKIESELSSSNSSFISDIVSFIIASKIEKNSKEEQLKRFLEFLWFCTKNPNVLGGGNTKKNGFKKFIEDYLKLKKENGNFILGNGDFSCLDIDDLFFVFAWAKRIVKSSR</sequence>
<dbReference type="KEGG" id="clc:Calla_2450"/>
<reference evidence="1 2" key="1">
    <citation type="submission" date="2011-08" db="EMBL/GenBank/DDBJ databases">
        <title>Complete sequence of Caldicellulosiruptor lactoaceticus 6A.</title>
        <authorList>
            <consortium name="US DOE Joint Genome Institute"/>
            <person name="Lucas S."/>
            <person name="Han J."/>
            <person name="Lapidus A."/>
            <person name="Cheng J.-F."/>
            <person name="Goodwin L."/>
            <person name="Pitluck S."/>
            <person name="Peters L."/>
            <person name="Davenport K."/>
            <person name="Detter J.C."/>
            <person name="Han C."/>
            <person name="Tapia R."/>
            <person name="Land M."/>
            <person name="Hauser L."/>
            <person name="Kyrpides N."/>
            <person name="Ivanova N."/>
            <person name="Ovchinnikova G."/>
            <person name="Pagani I."/>
            <person name="Blumer-Schuette S.E."/>
            <person name="Kelly R.M."/>
            <person name="Woyke T."/>
        </authorList>
    </citation>
    <scope>NUCLEOTIDE SEQUENCE [LARGE SCALE GENOMIC DNA]</scope>
    <source>
        <strain evidence="1 2">6A</strain>
    </source>
</reference>
<proteinExistence type="predicted"/>
<accession>G2PYQ7</accession>
<dbReference type="AlphaFoldDB" id="G2PYQ7"/>
<dbReference type="EMBL" id="CP003001">
    <property type="protein sequence ID" value="AEM74976.1"/>
    <property type="molecule type" value="Genomic_DNA"/>
</dbReference>
<dbReference type="RefSeq" id="WP_014043414.1">
    <property type="nucleotide sequence ID" value="NC_015949.1"/>
</dbReference>
<organism evidence="1 2">
    <name type="scientific">Caldicellulosiruptor acetigenus 6A</name>
    <dbReference type="NCBI Taxonomy" id="632516"/>
    <lineage>
        <taxon>Bacteria</taxon>
        <taxon>Bacillati</taxon>
        <taxon>Bacillota</taxon>
        <taxon>Bacillota incertae sedis</taxon>
        <taxon>Caldicellulosiruptorales</taxon>
        <taxon>Caldicellulosiruptoraceae</taxon>
        <taxon>Caldicellulosiruptor</taxon>
    </lineage>
</organism>
<protein>
    <submittedName>
        <fullName evidence="1">Uncharacterized protein</fullName>
    </submittedName>
</protein>
<dbReference type="Proteomes" id="UP000009257">
    <property type="component" value="Chromosome"/>
</dbReference>
<gene>
    <name evidence="1" type="ORF">Calla_2450</name>
</gene>
<evidence type="ECO:0000313" key="1">
    <source>
        <dbReference type="EMBL" id="AEM74976.1"/>
    </source>
</evidence>